<gene>
    <name evidence="3" type="ORF">HMPREF9473_00964</name>
</gene>
<evidence type="ECO:0000259" key="2">
    <source>
        <dbReference type="Pfam" id="PF12850"/>
    </source>
</evidence>
<dbReference type="GO" id="GO:0008758">
    <property type="term" value="F:UDP-2,3-diacylglucosamine hydrolase activity"/>
    <property type="evidence" value="ECO:0007669"/>
    <property type="project" value="TreeGrafter"/>
</dbReference>
<dbReference type="Pfam" id="PF12850">
    <property type="entry name" value="Metallophos_2"/>
    <property type="match status" value="1"/>
</dbReference>
<dbReference type="PANTHER" id="PTHR34990">
    <property type="entry name" value="UDP-2,3-DIACYLGLUCOSAMINE HYDROLASE-RELATED"/>
    <property type="match status" value="1"/>
</dbReference>
<name>G5IBY1_9FIRM</name>
<dbReference type="HOGENOM" id="CLU_065964_0_0_9"/>
<accession>G5IBY1</accession>
<dbReference type="InterPro" id="IPR024654">
    <property type="entry name" value="Calcineurin-like_PHP_lpxH"/>
</dbReference>
<dbReference type="AlphaFoldDB" id="G5IBY1"/>
<evidence type="ECO:0000313" key="4">
    <source>
        <dbReference type="Proteomes" id="UP000005384"/>
    </source>
</evidence>
<evidence type="ECO:0000256" key="1">
    <source>
        <dbReference type="ARBA" id="ARBA00008950"/>
    </source>
</evidence>
<comment type="caution">
    <text evidence="3">The sequence shown here is derived from an EMBL/GenBank/DDBJ whole genome shotgun (WGS) entry which is preliminary data.</text>
</comment>
<organism evidence="3 4">
    <name type="scientific">Hungatella hathewayi WAL-18680</name>
    <dbReference type="NCBI Taxonomy" id="742737"/>
    <lineage>
        <taxon>Bacteria</taxon>
        <taxon>Bacillati</taxon>
        <taxon>Bacillota</taxon>
        <taxon>Clostridia</taxon>
        <taxon>Lachnospirales</taxon>
        <taxon>Lachnospiraceae</taxon>
        <taxon>Hungatella</taxon>
    </lineage>
</organism>
<dbReference type="GO" id="GO:0009245">
    <property type="term" value="P:lipid A biosynthetic process"/>
    <property type="evidence" value="ECO:0007669"/>
    <property type="project" value="TreeGrafter"/>
</dbReference>
<dbReference type="PANTHER" id="PTHR34990:SF2">
    <property type="entry name" value="BLL8164 PROTEIN"/>
    <property type="match status" value="1"/>
</dbReference>
<keyword evidence="4" id="KW-1185">Reference proteome</keyword>
<dbReference type="InterPro" id="IPR043461">
    <property type="entry name" value="LpxH-like"/>
</dbReference>
<dbReference type="OrthoDB" id="9773199at2"/>
<dbReference type="EMBL" id="ADLN01000009">
    <property type="protein sequence ID" value="EHI60899.1"/>
    <property type="molecule type" value="Genomic_DNA"/>
</dbReference>
<reference evidence="3 4" key="1">
    <citation type="submission" date="2011-08" db="EMBL/GenBank/DDBJ databases">
        <title>The Genome Sequence of Clostridium hathewayi WAL-18680.</title>
        <authorList>
            <consortium name="The Broad Institute Genome Sequencing Platform"/>
            <person name="Earl A."/>
            <person name="Ward D."/>
            <person name="Feldgarden M."/>
            <person name="Gevers D."/>
            <person name="Finegold S.M."/>
            <person name="Summanen P.H."/>
            <person name="Molitoris D.R."/>
            <person name="Song M."/>
            <person name="Daigneault M."/>
            <person name="Allen-Vercoe E."/>
            <person name="Young S.K."/>
            <person name="Zeng Q."/>
            <person name="Gargeya S."/>
            <person name="Fitzgerald M."/>
            <person name="Haas B."/>
            <person name="Abouelleil A."/>
            <person name="Alvarado L."/>
            <person name="Arachchi H.M."/>
            <person name="Berlin A."/>
            <person name="Brown A."/>
            <person name="Chapman S.B."/>
            <person name="Chen Z."/>
            <person name="Dunbar C."/>
            <person name="Freedman E."/>
            <person name="Gearin G."/>
            <person name="Gellesch M."/>
            <person name="Goldberg J."/>
            <person name="Griggs A."/>
            <person name="Gujja S."/>
            <person name="Heiman D."/>
            <person name="Howarth C."/>
            <person name="Larson L."/>
            <person name="Lui A."/>
            <person name="MacDonald P.J.P."/>
            <person name="Montmayeur A."/>
            <person name="Murphy C."/>
            <person name="Neiman D."/>
            <person name="Pearson M."/>
            <person name="Priest M."/>
            <person name="Roberts A."/>
            <person name="Saif S."/>
            <person name="Shea T."/>
            <person name="Shenoy N."/>
            <person name="Sisk P."/>
            <person name="Stolte C."/>
            <person name="Sykes S."/>
            <person name="Wortman J."/>
            <person name="Nusbaum C."/>
            <person name="Birren B."/>
        </authorList>
    </citation>
    <scope>NUCLEOTIDE SEQUENCE [LARGE SCALE GENOMIC DNA]</scope>
    <source>
        <strain evidence="3 4">WAL-18680</strain>
    </source>
</reference>
<dbReference type="GO" id="GO:0016020">
    <property type="term" value="C:membrane"/>
    <property type="evidence" value="ECO:0007669"/>
    <property type="project" value="GOC"/>
</dbReference>
<dbReference type="Proteomes" id="UP000005384">
    <property type="component" value="Unassembled WGS sequence"/>
</dbReference>
<protein>
    <recommendedName>
        <fullName evidence="2">Calcineurin-like phosphoesterase domain-containing protein</fullName>
    </recommendedName>
</protein>
<evidence type="ECO:0000313" key="3">
    <source>
        <dbReference type="EMBL" id="EHI60899.1"/>
    </source>
</evidence>
<dbReference type="InterPro" id="IPR029052">
    <property type="entry name" value="Metallo-depent_PP-like"/>
</dbReference>
<dbReference type="PATRIC" id="fig|742737.3.peg.964"/>
<dbReference type="Gene3D" id="3.60.21.10">
    <property type="match status" value="1"/>
</dbReference>
<dbReference type="SUPFAM" id="SSF56300">
    <property type="entry name" value="Metallo-dependent phosphatases"/>
    <property type="match status" value="1"/>
</dbReference>
<sequence length="297" mass="35051">MKTYEDRRLNQASETAKVLPYNDSSKIVLMSDCHRGQGNAADNFLPNQNLFFGALEYYNQNGFTYIELGDGDELWENRRMKPIIELHSDAFWMMKQFYEDGRFHMIYGNHDIIKSRQKYWAKHCTSYYCECEKKEVTLFPDLEVLQSMILEHEEKKHQILLLHGHQGEILNDMLWPLARFLVRYVWRSLELVGVLDPTRAGRSHRVKDRIENRLDTYAREHNQLLIAGHTHRPFFSEPGNGHYFNDGSCVHPRCITCIEIEDDKISLVKWAVAAREDRSLYVARTVLEGPEEIDRYF</sequence>
<proteinExistence type="inferred from homology"/>
<dbReference type="RefSeq" id="WP_006778950.1">
    <property type="nucleotide sequence ID" value="NZ_CP040506.1"/>
</dbReference>
<feature type="domain" description="Calcineurin-like phosphoesterase" evidence="2">
    <location>
        <begin position="93"/>
        <end position="253"/>
    </location>
</feature>
<comment type="similarity">
    <text evidence="1">Belongs to the metallophosphoesterase superfamily. YfcE family.</text>
</comment>